<proteinExistence type="predicted"/>
<dbReference type="AlphaFoldDB" id="A0A1V6RDA5"/>
<dbReference type="Proteomes" id="UP000191612">
    <property type="component" value="Unassembled WGS sequence"/>
</dbReference>
<organism evidence="2 3">
    <name type="scientific">Penicillium solitum</name>
    <dbReference type="NCBI Taxonomy" id="60172"/>
    <lineage>
        <taxon>Eukaryota</taxon>
        <taxon>Fungi</taxon>
        <taxon>Dikarya</taxon>
        <taxon>Ascomycota</taxon>
        <taxon>Pezizomycotina</taxon>
        <taxon>Eurotiomycetes</taxon>
        <taxon>Eurotiomycetidae</taxon>
        <taxon>Eurotiales</taxon>
        <taxon>Aspergillaceae</taxon>
        <taxon>Penicillium</taxon>
    </lineage>
</organism>
<protein>
    <submittedName>
        <fullName evidence="2">Uncharacterized protein</fullName>
    </submittedName>
</protein>
<gene>
    <name evidence="2" type="ORF">PENSOL_c007G05880</name>
</gene>
<comment type="caution">
    <text evidence="2">The sequence shown here is derived from an EMBL/GenBank/DDBJ whole genome shotgun (WGS) entry which is preliminary data.</text>
</comment>
<sequence>MEGSQDTQPVLSPIIFQQKLGTYRRGCMKAANSAHVNWGIPPIYLVEGKWADKNPWEDESVPNNAIKWGEHLKNDRLYVAIVIMTGLVLLVIAGIMACIVWIGTVKSRNLRMNL</sequence>
<accession>A0A1V6RDA5</accession>
<evidence type="ECO:0000313" key="2">
    <source>
        <dbReference type="EMBL" id="OQD99251.1"/>
    </source>
</evidence>
<keyword evidence="1" id="KW-0812">Transmembrane</keyword>
<keyword evidence="1" id="KW-1133">Transmembrane helix</keyword>
<name>A0A1V6RDA5_9EURO</name>
<evidence type="ECO:0000256" key="1">
    <source>
        <dbReference type="SAM" id="Phobius"/>
    </source>
</evidence>
<keyword evidence="3" id="KW-1185">Reference proteome</keyword>
<evidence type="ECO:0000313" key="3">
    <source>
        <dbReference type="Proteomes" id="UP000191612"/>
    </source>
</evidence>
<keyword evidence="1" id="KW-0472">Membrane</keyword>
<dbReference type="EMBL" id="MDYO01000007">
    <property type="protein sequence ID" value="OQD99251.1"/>
    <property type="molecule type" value="Genomic_DNA"/>
</dbReference>
<feature type="transmembrane region" description="Helical" evidence="1">
    <location>
        <begin position="77"/>
        <end position="102"/>
    </location>
</feature>
<reference evidence="3" key="1">
    <citation type="journal article" date="2017" name="Nat. Microbiol.">
        <title>Global analysis of biosynthetic gene clusters reveals vast potential of secondary metabolite production in Penicillium species.</title>
        <authorList>
            <person name="Nielsen J.C."/>
            <person name="Grijseels S."/>
            <person name="Prigent S."/>
            <person name="Ji B."/>
            <person name="Dainat J."/>
            <person name="Nielsen K.F."/>
            <person name="Frisvad J.C."/>
            <person name="Workman M."/>
            <person name="Nielsen J."/>
        </authorList>
    </citation>
    <scope>NUCLEOTIDE SEQUENCE [LARGE SCALE GENOMIC DNA]</scope>
    <source>
        <strain evidence="3">IBT 29525</strain>
    </source>
</reference>